<feature type="compositionally biased region" description="Polar residues" evidence="2">
    <location>
        <begin position="388"/>
        <end position="402"/>
    </location>
</feature>
<dbReference type="GO" id="GO:0000045">
    <property type="term" value="P:autophagosome assembly"/>
    <property type="evidence" value="ECO:0007669"/>
    <property type="project" value="TreeGrafter"/>
</dbReference>
<feature type="compositionally biased region" description="Basic and acidic residues" evidence="2">
    <location>
        <begin position="587"/>
        <end position="601"/>
    </location>
</feature>
<accession>E0VF11</accession>
<dbReference type="eggNOG" id="KOG0266">
    <property type="taxonomic scope" value="Eukaryota"/>
</dbReference>
<gene>
    <name evidence="4" type="primary">8239513</name>
    <name evidence="3" type="ORF">Phum_PHUM148300</name>
</gene>
<dbReference type="Pfam" id="PF00400">
    <property type="entry name" value="WD40"/>
    <property type="match status" value="1"/>
</dbReference>
<dbReference type="AlphaFoldDB" id="E0VF11"/>
<feature type="region of interest" description="Disordered" evidence="2">
    <location>
        <begin position="449"/>
        <end position="483"/>
    </location>
</feature>
<organism>
    <name type="scientific">Pediculus humanus subsp. corporis</name>
    <name type="common">Body louse</name>
    <dbReference type="NCBI Taxonomy" id="121224"/>
    <lineage>
        <taxon>Eukaryota</taxon>
        <taxon>Metazoa</taxon>
        <taxon>Ecdysozoa</taxon>
        <taxon>Arthropoda</taxon>
        <taxon>Hexapoda</taxon>
        <taxon>Insecta</taxon>
        <taxon>Pterygota</taxon>
        <taxon>Neoptera</taxon>
        <taxon>Paraneoptera</taxon>
        <taxon>Psocodea</taxon>
        <taxon>Troctomorpha</taxon>
        <taxon>Phthiraptera</taxon>
        <taxon>Anoplura</taxon>
        <taxon>Pediculidae</taxon>
        <taxon>Pediculus</taxon>
    </lineage>
</organism>
<feature type="region of interest" description="Disordered" evidence="2">
    <location>
        <begin position="297"/>
        <end position="356"/>
    </location>
</feature>
<dbReference type="GO" id="GO:0000423">
    <property type="term" value="P:mitophagy"/>
    <property type="evidence" value="ECO:0007669"/>
    <property type="project" value="TreeGrafter"/>
</dbReference>
<reference evidence="3" key="1">
    <citation type="submission" date="2007-04" db="EMBL/GenBank/DDBJ databases">
        <title>Annotation of Pediculus humanus corporis strain USDA.</title>
        <authorList>
            <person name="Kirkness E."/>
            <person name="Hannick L."/>
            <person name="Hass B."/>
            <person name="Bruggner R."/>
            <person name="Lawson D."/>
            <person name="Bidwell S."/>
            <person name="Joardar V."/>
            <person name="Caler E."/>
            <person name="Walenz B."/>
            <person name="Inman J."/>
            <person name="Schobel S."/>
            <person name="Galinsky K."/>
            <person name="Amedeo P."/>
            <person name="Strausberg R."/>
        </authorList>
    </citation>
    <scope>NUCLEOTIDE SEQUENCE</scope>
    <source>
        <strain evidence="3">USDA</strain>
    </source>
</reference>
<evidence type="ECO:0000256" key="2">
    <source>
        <dbReference type="SAM" id="MobiDB-lite"/>
    </source>
</evidence>
<dbReference type="GO" id="GO:1990756">
    <property type="term" value="F:ubiquitin-like ligase-substrate adaptor activity"/>
    <property type="evidence" value="ECO:0007669"/>
    <property type="project" value="TreeGrafter"/>
</dbReference>
<dbReference type="PROSITE" id="PS50082">
    <property type="entry name" value="WD_REPEATS_2"/>
    <property type="match status" value="1"/>
</dbReference>
<dbReference type="OrthoDB" id="6363363at2759"/>
<dbReference type="VEuPathDB" id="VectorBase:PHUM148300"/>
<dbReference type="Gene3D" id="2.130.10.10">
    <property type="entry name" value="YVTN repeat-like/Quinoprotein amine dehydrogenase"/>
    <property type="match status" value="1"/>
</dbReference>
<dbReference type="EMBL" id="DS235100">
    <property type="protein sequence ID" value="EEB11985.1"/>
    <property type="molecule type" value="Genomic_DNA"/>
</dbReference>
<feature type="region of interest" description="Disordered" evidence="2">
    <location>
        <begin position="896"/>
        <end position="934"/>
    </location>
</feature>
<dbReference type="GeneID" id="8239513"/>
<dbReference type="PANTHER" id="PTHR22874">
    <property type="entry name" value="ACTIVATING MOLECULE IN BECN1-REGULATED AUTOPHAGY PROTEIN 1"/>
    <property type="match status" value="1"/>
</dbReference>
<protein>
    <submittedName>
        <fullName evidence="3 4">Uncharacterized protein</fullName>
    </submittedName>
</protein>
<dbReference type="SUPFAM" id="SSF50998">
    <property type="entry name" value="Quinoprotein alcohol dehydrogenase-like"/>
    <property type="match status" value="1"/>
</dbReference>
<sequence length="956" mass="106409">MEDRDKTIDCSKPIRFIDEGSKVRKNFTQSYFYREIGRYKNASPSEFQWAAEDKLISKNSYEEVKCQLPDSPRSTFLMVFSPDGKKVASTHGNHNVYVTDLTTGKNIQTLSGHPRTPWCIAFHPSSNQILASGCLGGQVRVWDLHGGSEVWTAESQTVIASLAFHPVGRMLVIATYNELHFWDWSQPEPFAKCSTKSEREKVRYVSFDRLGNKLITGIANPVNVPSQWDRINVLSSQPPSTSTPASTTTTFSSSVTTTSSNSQSSSDQGRSITFCYRHLMNQYNQLMDRYFDLSQSRVTPTTDRGTDPMDLLDLRNNASTSGISSSAVSSSVSTSQTNSPSPLRFKFTRSPSRNYRPLSNRKRFRIHSSIFSRLNNRSSLPAHSSLAFSTTSSIPSNQNLALTTTPSVGSTSTSTQSPSRLRRCAFSFGPTTRSWSLTFSPENSSNVLFTRNSSQTNTSRAITNPTYSSYPERGIFSTRESSSNNSERSQFSVVWPCRVLLDESNDGQQGSSSRPQLNTTESNRLRSVINRSSINSTNRLSSNIASQMTRTPSCSQTKTESESQTSPGLQLKRQRHQLQQGNLSKSGQERRCRDNDRTDRKFVRKNQKHLSRFQVRSRLSQDHQSQLQLITNRETHGLNLQNNQNLRRQLSFRPGGQFVLSRHSNSPFQPQSLSHSSNSSLNNSLSSRIKSNLISKQVPSFKSSFTASHSSNSNSAEEASTSSSEGAACSPTSNTNTLSLSGKRYYRQLREQVENRLFDSVKRLLRNRLRNSLDIPSVDSTVNYSQISGESEEGEHSPLHSLDSEDNNLSRGLGPRGTDPMLSSVSENREVSNELLLDSSSTLSTSAPNISLNSNGFNASQNGSEIFDSWDPEVETPPISLNSDLPVSDILIEEQSQINQPSTSSRNNLSDSDESDTDSNSASVTDSNLSSSPEFNVREGIQRISRGIENLQRFCW</sequence>
<evidence type="ECO:0000313" key="5">
    <source>
        <dbReference type="Proteomes" id="UP000009046"/>
    </source>
</evidence>
<dbReference type="PROSITE" id="PS50294">
    <property type="entry name" value="WD_REPEATS_REGION"/>
    <property type="match status" value="1"/>
</dbReference>
<dbReference type="GO" id="GO:0080008">
    <property type="term" value="C:Cul4-RING E3 ubiquitin ligase complex"/>
    <property type="evidence" value="ECO:0007669"/>
    <property type="project" value="TreeGrafter"/>
</dbReference>
<evidence type="ECO:0000313" key="3">
    <source>
        <dbReference type="EMBL" id="EEB11985.1"/>
    </source>
</evidence>
<feature type="compositionally biased region" description="Polar residues" evidence="2">
    <location>
        <begin position="506"/>
        <end position="522"/>
    </location>
</feature>
<dbReference type="STRING" id="121224.E0VF11"/>
<dbReference type="InterPro" id="IPR052596">
    <property type="entry name" value="AMBRA1_autophagy"/>
</dbReference>
<feature type="region of interest" description="Disordered" evidence="2">
    <location>
        <begin position="784"/>
        <end position="830"/>
    </location>
</feature>
<dbReference type="Proteomes" id="UP000009046">
    <property type="component" value="Unassembled WGS sequence"/>
</dbReference>
<feature type="compositionally biased region" description="Low complexity" evidence="2">
    <location>
        <begin position="553"/>
        <end position="571"/>
    </location>
</feature>
<feature type="compositionally biased region" description="Polar residues" evidence="2">
    <location>
        <begin position="896"/>
        <end position="909"/>
    </location>
</feature>
<feature type="compositionally biased region" description="Polar residues" evidence="2">
    <location>
        <begin position="662"/>
        <end position="671"/>
    </location>
</feature>
<feature type="region of interest" description="Disordered" evidence="2">
    <location>
        <begin position="657"/>
        <end position="684"/>
    </location>
</feature>
<evidence type="ECO:0000313" key="4">
    <source>
        <dbReference type="EnsemblMetazoa" id="PHUM148300-PA"/>
    </source>
</evidence>
<proteinExistence type="predicted"/>
<dbReference type="CTD" id="8239513"/>
<feature type="region of interest" description="Disordered" evidence="2">
    <location>
        <begin position="504"/>
        <end position="625"/>
    </location>
</feature>
<feature type="repeat" description="WD" evidence="1">
    <location>
        <begin position="110"/>
        <end position="152"/>
    </location>
</feature>
<dbReference type="InterPro" id="IPR015943">
    <property type="entry name" value="WD40/YVTN_repeat-like_dom_sf"/>
</dbReference>
<feature type="compositionally biased region" description="Polar residues" evidence="2">
    <location>
        <begin position="924"/>
        <end position="934"/>
    </location>
</feature>
<feature type="region of interest" description="Disordered" evidence="2">
    <location>
        <begin position="388"/>
        <end position="419"/>
    </location>
</feature>
<feature type="region of interest" description="Disordered" evidence="2">
    <location>
        <begin position="703"/>
        <end position="738"/>
    </location>
</feature>
<reference evidence="3" key="2">
    <citation type="submission" date="2007-04" db="EMBL/GenBank/DDBJ databases">
        <title>The genome of the human body louse.</title>
        <authorList>
            <consortium name="The Human Body Louse Genome Consortium"/>
            <person name="Kirkness E."/>
            <person name="Walenz B."/>
            <person name="Hass B."/>
            <person name="Bruggner R."/>
            <person name="Strausberg R."/>
        </authorList>
    </citation>
    <scope>NUCLEOTIDE SEQUENCE</scope>
    <source>
        <strain evidence="3">USDA</strain>
    </source>
</reference>
<keyword evidence="1" id="KW-0853">WD repeat</keyword>
<dbReference type="InterPro" id="IPR001680">
    <property type="entry name" value="WD40_rpt"/>
</dbReference>
<feature type="region of interest" description="Disordered" evidence="2">
    <location>
        <begin position="235"/>
        <end position="268"/>
    </location>
</feature>
<dbReference type="EMBL" id="AAZO01001716">
    <property type="status" value="NOT_ANNOTATED_CDS"/>
    <property type="molecule type" value="Genomic_DNA"/>
</dbReference>
<dbReference type="SMART" id="SM00320">
    <property type="entry name" value="WD40"/>
    <property type="match status" value="3"/>
</dbReference>
<reference evidence="4" key="3">
    <citation type="submission" date="2021-02" db="UniProtKB">
        <authorList>
            <consortium name="EnsemblMetazoa"/>
        </authorList>
    </citation>
    <scope>IDENTIFICATION</scope>
    <source>
        <strain evidence="4">USDA</strain>
    </source>
</reference>
<feature type="compositionally biased region" description="Low complexity" evidence="2">
    <location>
        <begin position="403"/>
        <end position="419"/>
    </location>
</feature>
<dbReference type="InterPro" id="IPR011047">
    <property type="entry name" value="Quinoprotein_ADH-like_sf"/>
</dbReference>
<dbReference type="HOGENOM" id="CLU_308650_0_0_1"/>
<feature type="compositionally biased region" description="Basic residues" evidence="2">
    <location>
        <begin position="602"/>
        <end position="611"/>
    </location>
</feature>
<dbReference type="RefSeq" id="XP_002424723.1">
    <property type="nucleotide sequence ID" value="XM_002424678.1"/>
</dbReference>
<feature type="compositionally biased region" description="Low complexity" evidence="2">
    <location>
        <begin position="672"/>
        <end position="684"/>
    </location>
</feature>
<name>E0VF11_PEDHC</name>
<dbReference type="PANTHER" id="PTHR22874:SF1">
    <property type="entry name" value="ACTIVATING MOLECULE IN BECN1-REGULATED AUTOPHAGY PROTEIN 1"/>
    <property type="match status" value="1"/>
</dbReference>
<feature type="region of interest" description="Disordered" evidence="2">
    <location>
        <begin position="863"/>
        <end position="883"/>
    </location>
</feature>
<dbReference type="EnsemblMetazoa" id="PHUM148300-RA">
    <property type="protein sequence ID" value="PHUM148300-PA"/>
    <property type="gene ID" value="PHUM148300"/>
</dbReference>
<keyword evidence="5" id="KW-1185">Reference proteome</keyword>
<dbReference type="InParanoid" id="E0VF11"/>
<feature type="compositionally biased region" description="Polar residues" evidence="2">
    <location>
        <begin position="529"/>
        <end position="552"/>
    </location>
</feature>
<evidence type="ECO:0000256" key="1">
    <source>
        <dbReference type="PROSITE-ProRule" id="PRU00221"/>
    </source>
</evidence>
<feature type="compositionally biased region" description="Low complexity" evidence="2">
    <location>
        <begin position="319"/>
        <end position="341"/>
    </location>
</feature>
<feature type="compositionally biased region" description="Polar residues" evidence="2">
    <location>
        <begin position="449"/>
        <end position="469"/>
    </location>
</feature>
<dbReference type="KEGG" id="phu:Phum_PHUM148300"/>